<dbReference type="Proteomes" id="UP000758168">
    <property type="component" value="Unassembled WGS sequence"/>
</dbReference>
<sequence length="74" mass="7558">MTQHTGPGDHLGGEMRAAAVAGLAQRVAEVYGRADEDLRHAVHDSLMAGLPASVLVEATAAVPGDPGAGDDRRD</sequence>
<proteinExistence type="predicted"/>
<accession>A0ABS4Z4D1</accession>
<dbReference type="EMBL" id="JAGIOB010000001">
    <property type="protein sequence ID" value="MBP2415901.1"/>
    <property type="molecule type" value="Genomic_DNA"/>
</dbReference>
<gene>
    <name evidence="1" type="ORF">JOF54_000823</name>
</gene>
<comment type="caution">
    <text evidence="1">The sequence shown here is derived from an EMBL/GenBank/DDBJ whole genome shotgun (WGS) entry which is preliminary data.</text>
</comment>
<dbReference type="RefSeq" id="WP_210053221.1">
    <property type="nucleotide sequence ID" value="NZ_BAAAMH010000043.1"/>
</dbReference>
<protein>
    <submittedName>
        <fullName evidence="1">Uncharacterized protein</fullName>
    </submittedName>
</protein>
<organism evidence="1 2">
    <name type="scientific">Microlunatus capsulatus</name>
    <dbReference type="NCBI Taxonomy" id="99117"/>
    <lineage>
        <taxon>Bacteria</taxon>
        <taxon>Bacillati</taxon>
        <taxon>Actinomycetota</taxon>
        <taxon>Actinomycetes</taxon>
        <taxon>Propionibacteriales</taxon>
        <taxon>Propionibacteriaceae</taxon>
        <taxon>Microlunatus</taxon>
    </lineage>
</organism>
<name>A0ABS4Z4D1_9ACTN</name>
<keyword evidence="2" id="KW-1185">Reference proteome</keyword>
<evidence type="ECO:0000313" key="1">
    <source>
        <dbReference type="EMBL" id="MBP2415901.1"/>
    </source>
</evidence>
<evidence type="ECO:0000313" key="2">
    <source>
        <dbReference type="Proteomes" id="UP000758168"/>
    </source>
</evidence>
<reference evidence="1 2" key="1">
    <citation type="submission" date="2021-03" db="EMBL/GenBank/DDBJ databases">
        <title>Sequencing the genomes of 1000 actinobacteria strains.</title>
        <authorList>
            <person name="Klenk H.-P."/>
        </authorList>
    </citation>
    <scope>NUCLEOTIDE SEQUENCE [LARGE SCALE GENOMIC DNA]</scope>
    <source>
        <strain evidence="1 2">DSM 12936</strain>
    </source>
</reference>